<dbReference type="AlphaFoldDB" id="A0A1Q9EY16"/>
<gene>
    <name evidence="2" type="ORF">AK812_SmicGene3747</name>
</gene>
<evidence type="ECO:0000313" key="3">
    <source>
        <dbReference type="Proteomes" id="UP000186817"/>
    </source>
</evidence>
<dbReference type="OrthoDB" id="437821at2759"/>
<dbReference type="Proteomes" id="UP000186817">
    <property type="component" value="Unassembled WGS sequence"/>
</dbReference>
<feature type="compositionally biased region" description="Low complexity" evidence="1">
    <location>
        <begin position="42"/>
        <end position="53"/>
    </location>
</feature>
<proteinExistence type="predicted"/>
<reference evidence="2 3" key="1">
    <citation type="submission" date="2016-02" db="EMBL/GenBank/DDBJ databases">
        <title>Genome analysis of coral dinoflagellate symbionts highlights evolutionary adaptations to a symbiotic lifestyle.</title>
        <authorList>
            <person name="Aranda M."/>
            <person name="Li Y."/>
            <person name="Liew Y.J."/>
            <person name="Baumgarten S."/>
            <person name="Simakov O."/>
            <person name="Wilson M."/>
            <person name="Piel J."/>
            <person name="Ashoor H."/>
            <person name="Bougouffa S."/>
            <person name="Bajic V.B."/>
            <person name="Ryu T."/>
            <person name="Ravasi T."/>
            <person name="Bayer T."/>
            <person name="Micklem G."/>
            <person name="Kim H."/>
            <person name="Bhak J."/>
            <person name="Lajeunesse T.C."/>
            <person name="Voolstra C.R."/>
        </authorList>
    </citation>
    <scope>NUCLEOTIDE SEQUENCE [LARGE SCALE GENOMIC DNA]</scope>
    <source>
        <strain evidence="2 3">CCMP2467</strain>
    </source>
</reference>
<accession>A0A1Q9EY16</accession>
<keyword evidence="3" id="KW-1185">Reference proteome</keyword>
<feature type="compositionally biased region" description="Basic and acidic residues" evidence="1">
    <location>
        <begin position="90"/>
        <end position="113"/>
    </location>
</feature>
<feature type="compositionally biased region" description="Basic residues" evidence="1">
    <location>
        <begin position="124"/>
        <end position="134"/>
    </location>
</feature>
<evidence type="ECO:0000256" key="1">
    <source>
        <dbReference type="SAM" id="MobiDB-lite"/>
    </source>
</evidence>
<organism evidence="2 3">
    <name type="scientific">Symbiodinium microadriaticum</name>
    <name type="common">Dinoflagellate</name>
    <name type="synonym">Zooxanthella microadriatica</name>
    <dbReference type="NCBI Taxonomy" id="2951"/>
    <lineage>
        <taxon>Eukaryota</taxon>
        <taxon>Sar</taxon>
        <taxon>Alveolata</taxon>
        <taxon>Dinophyceae</taxon>
        <taxon>Suessiales</taxon>
        <taxon>Symbiodiniaceae</taxon>
        <taxon>Symbiodinium</taxon>
    </lineage>
</organism>
<sequence>MQKRLKAPSALADESCRSHLLNSTILAPLLFDSRRQAPMIRSASASTSASGSSEPQLWGKVDRPGGRHHVATPQYHDACRKSPQEAVLQRSKEHGTRAVAREAASTKHAKEPEPPELTTAQARNARRARRRAAKRVQDDDEFEQVQEAEFDHAFEAQSIRQQPCSAIIEDVQVGELLPNQVEDPIPNQAVPESWEDLEDVDDAQEDLPLPETLLAMCCGSYHDEDCGLHIDEGTFVRTRPSQAKGNMAFVEDLEDPTCWGYLPADLLEIAFPGYVWAKVLHSPKLIQLPDQLEVRVGRFVLLDMESEKDGWIRAEEPLSGLSGRIKRDWLDLNAISKCIEMHPLLNSERGFPNRAVNLQSAALRGSPSGA</sequence>
<dbReference type="EMBL" id="LSRX01000044">
    <property type="protein sequence ID" value="OLQ12340.1"/>
    <property type="molecule type" value="Genomic_DNA"/>
</dbReference>
<comment type="caution">
    <text evidence="2">The sequence shown here is derived from an EMBL/GenBank/DDBJ whole genome shotgun (WGS) entry which is preliminary data.</text>
</comment>
<feature type="region of interest" description="Disordered" evidence="1">
    <location>
        <begin position="41"/>
        <end position="142"/>
    </location>
</feature>
<evidence type="ECO:0000313" key="2">
    <source>
        <dbReference type="EMBL" id="OLQ12340.1"/>
    </source>
</evidence>
<protein>
    <submittedName>
        <fullName evidence="2">Uncharacterized protein</fullName>
    </submittedName>
</protein>
<name>A0A1Q9EY16_SYMMI</name>